<dbReference type="EMBL" id="OOIL02006729">
    <property type="protein sequence ID" value="VFR01098.1"/>
    <property type="molecule type" value="Genomic_DNA"/>
</dbReference>
<proteinExistence type="predicted"/>
<keyword evidence="4" id="KW-1185">Reference proteome</keyword>
<dbReference type="PANTHER" id="PTHR31672">
    <property type="entry name" value="BNACNNG10540D PROTEIN"/>
    <property type="match status" value="1"/>
</dbReference>
<feature type="domain" description="F-box" evidence="2">
    <location>
        <begin position="39"/>
        <end position="84"/>
    </location>
</feature>
<gene>
    <name evidence="3" type="ORF">CCAM_LOCUS42873</name>
</gene>
<name>A0A484NKZ8_9ASTE</name>
<dbReference type="Gene3D" id="1.20.1280.50">
    <property type="match status" value="1"/>
</dbReference>
<dbReference type="InterPro" id="IPR001810">
    <property type="entry name" value="F-box_dom"/>
</dbReference>
<dbReference type="SMART" id="SM00256">
    <property type="entry name" value="FBOX"/>
    <property type="match status" value="1"/>
</dbReference>
<dbReference type="SUPFAM" id="SSF81383">
    <property type="entry name" value="F-box domain"/>
    <property type="match status" value="1"/>
</dbReference>
<dbReference type="InterPro" id="IPR017451">
    <property type="entry name" value="F-box-assoc_interact_dom"/>
</dbReference>
<dbReference type="PANTHER" id="PTHR31672:SF13">
    <property type="entry name" value="F-BOX PROTEIN CPR30-LIKE"/>
    <property type="match status" value="1"/>
</dbReference>
<reference evidence="3 4" key="1">
    <citation type="submission" date="2018-04" db="EMBL/GenBank/DDBJ databases">
        <authorList>
            <person name="Vogel A."/>
        </authorList>
    </citation>
    <scope>NUCLEOTIDE SEQUENCE [LARGE SCALE GENOMIC DNA]</scope>
</reference>
<dbReference type="AlphaFoldDB" id="A0A484NKZ8"/>
<evidence type="ECO:0000256" key="1">
    <source>
        <dbReference type="SAM" id="MobiDB-lite"/>
    </source>
</evidence>
<evidence type="ECO:0000259" key="2">
    <source>
        <dbReference type="PROSITE" id="PS50181"/>
    </source>
</evidence>
<feature type="compositionally biased region" description="Polar residues" evidence="1">
    <location>
        <begin position="21"/>
        <end position="36"/>
    </location>
</feature>
<sequence>MEPKSPGHSPQHRKRGKRSYLETQIPDTSTQSSSTPEPDLAFPPLLPEILLEILSRLPVKSLLKFRCVSKSWRDLISSSDFVKLHLNVSSSRRDYADHRILSSLVGLQFTLKQCSLKSVMFHPVTEAFEVDYPLSSPYNSVWVVGSCNGLVCIAIEEKDLFIWNPATRKIKNLPDAGVELKAGFYFIYGFGYDELNDDYKVVGIFSIFHSSGSCETEVMSYSLRSDSWRIIGDCKGGVLLNAAGKYVNGKIHWAMCPDGVTGSLEIVSLDLSKEVFGKVGQPDYGERPSELTLGVLCGDLCVICQYEMYQMDLWVMREYGVVESWTKIVAIPPTDDPMYQSFSSPLGIGNNGEVGLVSGTDIVVYDPKTQALRYPEITNFGDILEAETYVESLVSPISDGEAGRNQQS</sequence>
<accession>A0A484NKZ8</accession>
<organism evidence="3 4">
    <name type="scientific">Cuscuta campestris</name>
    <dbReference type="NCBI Taxonomy" id="132261"/>
    <lineage>
        <taxon>Eukaryota</taxon>
        <taxon>Viridiplantae</taxon>
        <taxon>Streptophyta</taxon>
        <taxon>Embryophyta</taxon>
        <taxon>Tracheophyta</taxon>
        <taxon>Spermatophyta</taxon>
        <taxon>Magnoliopsida</taxon>
        <taxon>eudicotyledons</taxon>
        <taxon>Gunneridae</taxon>
        <taxon>Pentapetalae</taxon>
        <taxon>asterids</taxon>
        <taxon>lamiids</taxon>
        <taxon>Solanales</taxon>
        <taxon>Convolvulaceae</taxon>
        <taxon>Cuscuteae</taxon>
        <taxon>Cuscuta</taxon>
        <taxon>Cuscuta subgen. Grammica</taxon>
        <taxon>Cuscuta sect. Cleistogrammica</taxon>
    </lineage>
</organism>
<feature type="region of interest" description="Disordered" evidence="1">
    <location>
        <begin position="1"/>
        <end position="38"/>
    </location>
</feature>
<dbReference type="PROSITE" id="PS50181">
    <property type="entry name" value="FBOX"/>
    <property type="match status" value="1"/>
</dbReference>
<evidence type="ECO:0000313" key="4">
    <source>
        <dbReference type="Proteomes" id="UP000595140"/>
    </source>
</evidence>
<dbReference type="OrthoDB" id="591557at2759"/>
<evidence type="ECO:0000313" key="3">
    <source>
        <dbReference type="EMBL" id="VFR01098.1"/>
    </source>
</evidence>
<dbReference type="InterPro" id="IPR006527">
    <property type="entry name" value="F-box-assoc_dom_typ1"/>
</dbReference>
<dbReference type="Pfam" id="PF07734">
    <property type="entry name" value="FBA_1"/>
    <property type="match status" value="1"/>
</dbReference>
<dbReference type="NCBIfam" id="TIGR01640">
    <property type="entry name" value="F_box_assoc_1"/>
    <property type="match status" value="1"/>
</dbReference>
<protein>
    <recommendedName>
        <fullName evidence="2">F-box domain-containing protein</fullName>
    </recommendedName>
</protein>
<dbReference type="InterPro" id="IPR050796">
    <property type="entry name" value="SCF_F-box_component"/>
</dbReference>
<dbReference type="InterPro" id="IPR036047">
    <property type="entry name" value="F-box-like_dom_sf"/>
</dbReference>
<dbReference type="Proteomes" id="UP000595140">
    <property type="component" value="Unassembled WGS sequence"/>
</dbReference>
<dbReference type="Pfam" id="PF00646">
    <property type="entry name" value="F-box"/>
    <property type="match status" value="1"/>
</dbReference>